<reference evidence="11 12" key="1">
    <citation type="journal article" date="2014" name="Proc. Natl. Acad. Sci. U.S.A.">
        <title>Functional type 2 photosynthetic reaction centers found in the rare bacterial phylum Gemmatimonadetes.</title>
        <authorList>
            <person name="Zeng Y."/>
            <person name="Feng F."/>
            <person name="Medova H."/>
            <person name="Dean J."/>
            <person name="Koblizek M."/>
        </authorList>
    </citation>
    <scope>NUCLEOTIDE SEQUENCE [LARGE SCALE GENOMIC DNA]</scope>
    <source>
        <strain evidence="11 12">AP64</strain>
    </source>
</reference>
<comment type="similarity">
    <text evidence="2 7">Belongs to the acyl-CoA dehydrogenase family.</text>
</comment>
<dbReference type="KEGG" id="gph:GEMMAAP_12480"/>
<dbReference type="PANTHER" id="PTHR42807">
    <property type="entry name" value="GLUTARYL-COA DEHYDROGENASE, MITOCHONDRIAL"/>
    <property type="match status" value="1"/>
</dbReference>
<dbReference type="Pfam" id="PF00441">
    <property type="entry name" value="Acyl-CoA_dh_1"/>
    <property type="match status" value="1"/>
</dbReference>
<evidence type="ECO:0000313" key="11">
    <source>
        <dbReference type="EMBL" id="AMW05401.1"/>
    </source>
</evidence>
<dbReference type="GO" id="GO:0046949">
    <property type="term" value="P:fatty-acyl-CoA biosynthetic process"/>
    <property type="evidence" value="ECO:0007669"/>
    <property type="project" value="TreeGrafter"/>
</dbReference>
<feature type="domain" description="Acyl-CoA oxidase/dehydrogenase middle" evidence="9">
    <location>
        <begin position="150"/>
        <end position="246"/>
    </location>
</feature>
<dbReference type="InterPro" id="IPR013786">
    <property type="entry name" value="AcylCoA_DH/ox_N"/>
</dbReference>
<evidence type="ECO:0000259" key="10">
    <source>
        <dbReference type="Pfam" id="PF02771"/>
    </source>
</evidence>
<keyword evidence="3 7" id="KW-0285">Flavoprotein</keyword>
<feature type="domain" description="Acyl-CoA dehydrogenase/oxidase N-terminal" evidence="10">
    <location>
        <begin position="34"/>
        <end position="146"/>
    </location>
</feature>
<evidence type="ECO:0000256" key="6">
    <source>
        <dbReference type="ARBA" id="ARBA00023002"/>
    </source>
</evidence>
<dbReference type="AlphaFoldDB" id="A0A143BLK0"/>
<dbReference type="GO" id="GO:0004361">
    <property type="term" value="F:glutaryl-CoA dehydrogenase activity"/>
    <property type="evidence" value="ECO:0007669"/>
    <property type="project" value="TreeGrafter"/>
</dbReference>
<protein>
    <submittedName>
        <fullName evidence="11">Acyl-CoA dehydrogenase</fullName>
    </submittedName>
</protein>
<accession>A0A143BLK0</accession>
<dbReference type="GO" id="GO:0033539">
    <property type="term" value="P:fatty acid beta-oxidation using acyl-CoA dehydrogenase"/>
    <property type="evidence" value="ECO:0007669"/>
    <property type="project" value="TreeGrafter"/>
</dbReference>
<dbReference type="Proteomes" id="UP000076404">
    <property type="component" value="Chromosome"/>
</dbReference>
<dbReference type="OrthoDB" id="9765339at2"/>
<feature type="domain" description="Acyl-CoA dehydrogenase/oxidase C-terminal" evidence="8">
    <location>
        <begin position="258"/>
        <end position="405"/>
    </location>
</feature>
<dbReference type="EMBL" id="CP011454">
    <property type="protein sequence ID" value="AMW05401.1"/>
    <property type="molecule type" value="Genomic_DNA"/>
</dbReference>
<dbReference type="RefSeq" id="WP_053334062.1">
    <property type="nucleotide sequence ID" value="NZ_CP011454.1"/>
</dbReference>
<keyword evidence="6 7" id="KW-0560">Oxidoreductase</keyword>
<evidence type="ECO:0000256" key="2">
    <source>
        <dbReference type="ARBA" id="ARBA00009347"/>
    </source>
</evidence>
<keyword evidence="5" id="KW-0809">Transit peptide</keyword>
<sequence>MALDTLTASAIPALPSVELTAHPGDLFNIDAALTEEERAIRDTIRRFVDDKILPIIGDCYVQGRFPDELIPELAELGVLGANLPEEYGCAGLSSVAYGLIMQELERGDSGIRSFASVQGALVMYPIFAFGSEAQKRALLPKLAKAELIGCFGLTEPDFGSNPSGMITRAREQADGSWIINGAKMWITNGSKADVAIIWAKTGDSTEDSSIRGFVVPTDTPGFQARDQKGKLSLRASDTSELVLVDVHVPADAILPNSKGLKSPLMCLTQARYGISWGVLGAAMACFEEATSYSKSRVMFDRPIGGFQIQQVRLADMLTEIVKGQLVSLHLGRLKDAGNFTPTQVSLAKRNNVDIATNIARETRRLLGGNGILAEYAAMRHMANLESVYTYEGTHDVHSLILGQAITGLNAFK</sequence>
<dbReference type="STRING" id="1379270.GEMMAAP_12480"/>
<dbReference type="GO" id="GO:0050660">
    <property type="term" value="F:flavin adenine dinucleotide binding"/>
    <property type="evidence" value="ECO:0007669"/>
    <property type="project" value="InterPro"/>
</dbReference>
<dbReference type="FunFam" id="1.10.540.10:FF:000026">
    <property type="entry name" value="Acyl-CoA dehydrogenase medium chain"/>
    <property type="match status" value="1"/>
</dbReference>
<evidence type="ECO:0000256" key="1">
    <source>
        <dbReference type="ARBA" id="ARBA00001974"/>
    </source>
</evidence>
<name>A0A143BLK0_9BACT</name>
<proteinExistence type="inferred from homology"/>
<dbReference type="Pfam" id="PF02771">
    <property type="entry name" value="Acyl-CoA_dh_N"/>
    <property type="match status" value="1"/>
</dbReference>
<dbReference type="SUPFAM" id="SSF56645">
    <property type="entry name" value="Acyl-CoA dehydrogenase NM domain-like"/>
    <property type="match status" value="1"/>
</dbReference>
<dbReference type="Gene3D" id="1.10.540.10">
    <property type="entry name" value="Acyl-CoA dehydrogenase/oxidase, N-terminal domain"/>
    <property type="match status" value="1"/>
</dbReference>
<dbReference type="InterPro" id="IPR009100">
    <property type="entry name" value="AcylCoA_DH/oxidase_NM_dom_sf"/>
</dbReference>
<dbReference type="InterPro" id="IPR036250">
    <property type="entry name" value="AcylCo_DH-like_C"/>
</dbReference>
<dbReference type="eggNOG" id="COG1960">
    <property type="taxonomic scope" value="Bacteria"/>
</dbReference>
<dbReference type="Gene3D" id="2.40.110.10">
    <property type="entry name" value="Butyryl-CoA Dehydrogenase, subunit A, domain 2"/>
    <property type="match status" value="1"/>
</dbReference>
<gene>
    <name evidence="11" type="ORF">GEMMAAP_12480</name>
</gene>
<dbReference type="InterPro" id="IPR009075">
    <property type="entry name" value="AcylCo_DH/oxidase_C"/>
</dbReference>
<dbReference type="PANTHER" id="PTHR42807:SF1">
    <property type="entry name" value="GLUTARYL-COA DEHYDROGENASE, MITOCHONDRIAL"/>
    <property type="match status" value="1"/>
</dbReference>
<dbReference type="Pfam" id="PF02770">
    <property type="entry name" value="Acyl-CoA_dh_M"/>
    <property type="match status" value="1"/>
</dbReference>
<keyword evidence="4 7" id="KW-0274">FAD</keyword>
<evidence type="ECO:0000259" key="8">
    <source>
        <dbReference type="Pfam" id="PF00441"/>
    </source>
</evidence>
<dbReference type="InterPro" id="IPR052033">
    <property type="entry name" value="Glutaryl-CoA_DH_mitochondrial"/>
</dbReference>
<dbReference type="Gene3D" id="1.20.140.10">
    <property type="entry name" value="Butyryl-CoA Dehydrogenase, subunit A, domain 3"/>
    <property type="match status" value="1"/>
</dbReference>
<reference evidence="11 12" key="2">
    <citation type="journal article" date="2016" name="Environ. Microbiol. Rep.">
        <title>Metagenomic evidence for the presence of phototrophic Gemmatimonadetes bacteria in diverse environments.</title>
        <authorList>
            <person name="Zeng Y."/>
            <person name="Baumbach J."/>
            <person name="Barbosa E.G."/>
            <person name="Azevedo V."/>
            <person name="Zhang C."/>
            <person name="Koblizek M."/>
        </authorList>
    </citation>
    <scope>NUCLEOTIDE SEQUENCE [LARGE SCALE GENOMIC DNA]</scope>
    <source>
        <strain evidence="11 12">AP64</strain>
    </source>
</reference>
<organism evidence="11 12">
    <name type="scientific">Gemmatimonas phototrophica</name>
    <dbReference type="NCBI Taxonomy" id="1379270"/>
    <lineage>
        <taxon>Bacteria</taxon>
        <taxon>Pseudomonadati</taxon>
        <taxon>Gemmatimonadota</taxon>
        <taxon>Gemmatimonadia</taxon>
        <taxon>Gemmatimonadales</taxon>
        <taxon>Gemmatimonadaceae</taxon>
        <taxon>Gemmatimonas</taxon>
    </lineage>
</organism>
<comment type="cofactor">
    <cofactor evidence="1 7">
        <name>FAD</name>
        <dbReference type="ChEBI" id="CHEBI:57692"/>
    </cofactor>
</comment>
<dbReference type="GO" id="GO:0000062">
    <property type="term" value="F:fatty-acyl-CoA binding"/>
    <property type="evidence" value="ECO:0007669"/>
    <property type="project" value="TreeGrafter"/>
</dbReference>
<dbReference type="SUPFAM" id="SSF47203">
    <property type="entry name" value="Acyl-CoA dehydrogenase C-terminal domain-like"/>
    <property type="match status" value="1"/>
</dbReference>
<evidence type="ECO:0000256" key="5">
    <source>
        <dbReference type="ARBA" id="ARBA00022946"/>
    </source>
</evidence>
<keyword evidence="12" id="KW-1185">Reference proteome</keyword>
<evidence type="ECO:0000256" key="4">
    <source>
        <dbReference type="ARBA" id="ARBA00022827"/>
    </source>
</evidence>
<evidence type="ECO:0000259" key="9">
    <source>
        <dbReference type="Pfam" id="PF02770"/>
    </source>
</evidence>
<evidence type="ECO:0000313" key="12">
    <source>
        <dbReference type="Proteomes" id="UP000076404"/>
    </source>
</evidence>
<evidence type="ECO:0000256" key="3">
    <source>
        <dbReference type="ARBA" id="ARBA00022630"/>
    </source>
</evidence>
<evidence type="ECO:0000256" key="7">
    <source>
        <dbReference type="RuleBase" id="RU362125"/>
    </source>
</evidence>
<dbReference type="InterPro" id="IPR006091">
    <property type="entry name" value="Acyl-CoA_Oxase/DH_mid-dom"/>
</dbReference>
<dbReference type="InterPro" id="IPR046373">
    <property type="entry name" value="Acyl-CoA_Oxase/DH_mid-dom_sf"/>
</dbReference>
<dbReference type="InterPro" id="IPR037069">
    <property type="entry name" value="AcylCoA_DH/ox_N_sf"/>
</dbReference>